<sequence>MLDADIADCFACPRLVAWREEVAATKRASFRSWDYWGRPVPGFGNADAEIAILGLAPAAHGGNRTGRIFTGDRSGDVLFAALHRAGLANQATSVSADDGLALRHLRIFAAVRCAPPDNKPLPDERDNCAPWLHRELSLVRPTLRVVVALGAFAWQAWWPAMRAVYGVRPPVPRPKFGHGAHVSLPGVPDLLGCFHVSQQNTFTGKLTPAMLDDVFARAKELAGLPG</sequence>
<dbReference type="InterPro" id="IPR051536">
    <property type="entry name" value="UDG_Type-4/5"/>
</dbReference>
<proteinExistence type="inferred from homology"/>
<keyword evidence="4" id="KW-0378">Hydrolase</keyword>
<evidence type="ECO:0000256" key="3">
    <source>
        <dbReference type="ARBA" id="ARBA00022763"/>
    </source>
</evidence>
<accession>A0ABQ3Y2H6</accession>
<comment type="caution">
    <text evidence="11">The sequence shown here is derived from an EMBL/GenBank/DDBJ whole genome shotgun (WGS) entry which is preliminary data.</text>
</comment>
<feature type="domain" description="Uracil-DNA glycosylase-like" evidence="10">
    <location>
        <begin position="41"/>
        <end position="215"/>
    </location>
</feature>
<evidence type="ECO:0000256" key="1">
    <source>
        <dbReference type="ARBA" id="ARBA00022485"/>
    </source>
</evidence>
<keyword evidence="12" id="KW-1185">Reference proteome</keyword>
<keyword evidence="7" id="KW-0234">DNA repair</keyword>
<evidence type="ECO:0000256" key="6">
    <source>
        <dbReference type="ARBA" id="ARBA00023014"/>
    </source>
</evidence>
<dbReference type="PANTHER" id="PTHR33693:SF3">
    <property type="entry name" value="TYPE-5 URACIL-DNA GLYCOSYLASE"/>
    <property type="match status" value="1"/>
</dbReference>
<dbReference type="SMART" id="SM00986">
    <property type="entry name" value="UDG"/>
    <property type="match status" value="1"/>
</dbReference>
<keyword evidence="2" id="KW-0479">Metal-binding</keyword>
<dbReference type="CDD" id="cd10031">
    <property type="entry name" value="UDG-F5_TTUDGB_like"/>
    <property type="match status" value="1"/>
</dbReference>
<evidence type="ECO:0000259" key="10">
    <source>
        <dbReference type="SMART" id="SM00986"/>
    </source>
</evidence>
<keyword evidence="1" id="KW-0004">4Fe-4S</keyword>
<keyword evidence="6" id="KW-0411">Iron-sulfur</keyword>
<keyword evidence="3" id="KW-0227">DNA damage</keyword>
<dbReference type="SUPFAM" id="SSF52141">
    <property type="entry name" value="Uracil-DNA glycosylase-like"/>
    <property type="match status" value="1"/>
</dbReference>
<evidence type="ECO:0000313" key="12">
    <source>
        <dbReference type="Proteomes" id="UP000609879"/>
    </source>
</evidence>
<reference evidence="11 12" key="1">
    <citation type="submission" date="2021-01" db="EMBL/GenBank/DDBJ databases">
        <title>Whole genome shotgun sequence of Actinoplanes deccanensis NBRC 13994.</title>
        <authorList>
            <person name="Komaki H."/>
            <person name="Tamura T."/>
        </authorList>
    </citation>
    <scope>NUCLEOTIDE SEQUENCE [LARGE SCALE GENOMIC DNA]</scope>
    <source>
        <strain evidence="11 12">NBRC 13994</strain>
    </source>
</reference>
<dbReference type="SMART" id="SM00987">
    <property type="entry name" value="UreE_C"/>
    <property type="match status" value="1"/>
</dbReference>
<comment type="similarity">
    <text evidence="8">Belongs to the uracil-DNA glycosylase (UDG) superfamily. Type 5 (UDGb) family.</text>
</comment>
<dbReference type="EMBL" id="BOMI01000051">
    <property type="protein sequence ID" value="GID74194.1"/>
    <property type="molecule type" value="Genomic_DNA"/>
</dbReference>
<dbReference type="Pfam" id="PF03167">
    <property type="entry name" value="UDG"/>
    <property type="match status" value="1"/>
</dbReference>
<dbReference type="InterPro" id="IPR036895">
    <property type="entry name" value="Uracil-DNA_glycosylase-like_sf"/>
</dbReference>
<keyword evidence="5" id="KW-0408">Iron</keyword>
<evidence type="ECO:0000256" key="7">
    <source>
        <dbReference type="ARBA" id="ARBA00023204"/>
    </source>
</evidence>
<dbReference type="Proteomes" id="UP000609879">
    <property type="component" value="Unassembled WGS sequence"/>
</dbReference>
<evidence type="ECO:0000313" key="11">
    <source>
        <dbReference type="EMBL" id="GID74194.1"/>
    </source>
</evidence>
<gene>
    <name evidence="11" type="ORF">Ade02nite_28350</name>
</gene>
<evidence type="ECO:0000256" key="4">
    <source>
        <dbReference type="ARBA" id="ARBA00022801"/>
    </source>
</evidence>
<evidence type="ECO:0000256" key="9">
    <source>
        <dbReference type="ARBA" id="ARBA00023887"/>
    </source>
</evidence>
<dbReference type="InterPro" id="IPR044147">
    <property type="entry name" value="UdgB-like"/>
</dbReference>
<name>A0ABQ3Y2H6_9ACTN</name>
<protein>
    <recommendedName>
        <fullName evidence="9">Type-5 uracil-DNA glycosylase</fullName>
    </recommendedName>
</protein>
<dbReference type="RefSeq" id="WP_239168743.1">
    <property type="nucleotide sequence ID" value="NZ_BAAABO010000037.1"/>
</dbReference>
<dbReference type="PANTHER" id="PTHR33693">
    <property type="entry name" value="TYPE-5 URACIL-DNA GLYCOSYLASE"/>
    <property type="match status" value="1"/>
</dbReference>
<organism evidence="11 12">
    <name type="scientific">Paractinoplanes deccanensis</name>
    <dbReference type="NCBI Taxonomy" id="113561"/>
    <lineage>
        <taxon>Bacteria</taxon>
        <taxon>Bacillati</taxon>
        <taxon>Actinomycetota</taxon>
        <taxon>Actinomycetes</taxon>
        <taxon>Micromonosporales</taxon>
        <taxon>Micromonosporaceae</taxon>
        <taxon>Paractinoplanes</taxon>
    </lineage>
</organism>
<dbReference type="Gene3D" id="3.40.470.10">
    <property type="entry name" value="Uracil-DNA glycosylase-like domain"/>
    <property type="match status" value="1"/>
</dbReference>
<evidence type="ECO:0000256" key="8">
    <source>
        <dbReference type="ARBA" id="ARBA00023779"/>
    </source>
</evidence>
<dbReference type="InterPro" id="IPR005122">
    <property type="entry name" value="Uracil-DNA_glycosylase-like"/>
</dbReference>
<evidence type="ECO:0000256" key="5">
    <source>
        <dbReference type="ARBA" id="ARBA00023004"/>
    </source>
</evidence>
<evidence type="ECO:0000256" key="2">
    <source>
        <dbReference type="ARBA" id="ARBA00022723"/>
    </source>
</evidence>